<dbReference type="InterPro" id="IPR029035">
    <property type="entry name" value="DHS-like_NAD/FAD-binding_dom"/>
</dbReference>
<name>A0A9P8N708_9HYPO</name>
<evidence type="ECO:0000256" key="6">
    <source>
        <dbReference type="ARBA" id="ARBA00023295"/>
    </source>
</evidence>
<dbReference type="GO" id="GO:0046872">
    <property type="term" value="F:metal ion binding"/>
    <property type="evidence" value="ECO:0007669"/>
    <property type="project" value="UniProtKB-KW"/>
</dbReference>
<dbReference type="SUPFAM" id="SSF52467">
    <property type="entry name" value="DHS-like NAD/FAD-binding domain"/>
    <property type="match status" value="1"/>
</dbReference>
<evidence type="ECO:0000256" key="5">
    <source>
        <dbReference type="ARBA" id="ARBA00023027"/>
    </source>
</evidence>
<proteinExistence type="predicted"/>
<dbReference type="SMART" id="SM00506">
    <property type="entry name" value="A1pp"/>
    <property type="match status" value="1"/>
</dbReference>
<evidence type="ECO:0000256" key="3">
    <source>
        <dbReference type="ARBA" id="ARBA00022801"/>
    </source>
</evidence>
<keyword evidence="11" id="KW-1185">Reference proteome</keyword>
<feature type="binding site" evidence="7">
    <location>
        <position position="479"/>
    </location>
    <ligand>
        <name>Zn(2+)</name>
        <dbReference type="ChEBI" id="CHEBI:29105"/>
    </ligand>
</feature>
<evidence type="ECO:0000313" key="10">
    <source>
        <dbReference type="EMBL" id="KAH0965802.1"/>
    </source>
</evidence>
<reference evidence="10" key="1">
    <citation type="submission" date="2021-09" db="EMBL/GenBank/DDBJ databases">
        <title>A high-quality genome of the endoparasitic fungus Hirsutella rhossiliensis with a comparison of Hirsutella genomes reveals transposable elements contributing to genome size variation.</title>
        <authorList>
            <person name="Lin R."/>
            <person name="Jiao Y."/>
            <person name="Sun X."/>
            <person name="Ling J."/>
            <person name="Xie B."/>
            <person name="Cheng X."/>
        </authorList>
    </citation>
    <scope>NUCLEOTIDE SEQUENCE</scope>
    <source>
        <strain evidence="10">HR02</strain>
    </source>
</reference>
<dbReference type="InterPro" id="IPR043472">
    <property type="entry name" value="Macro_dom-like"/>
</dbReference>
<comment type="caution">
    <text evidence="10">The sequence shown here is derived from an EMBL/GenBank/DDBJ whole genome shotgun (WGS) entry which is preliminary data.</text>
</comment>
<dbReference type="EMBL" id="JAIZPD010000003">
    <property type="protein sequence ID" value="KAH0965802.1"/>
    <property type="molecule type" value="Genomic_DNA"/>
</dbReference>
<dbReference type="GO" id="GO:0016798">
    <property type="term" value="F:hydrolase activity, acting on glycosyl bonds"/>
    <property type="evidence" value="ECO:0007669"/>
    <property type="project" value="UniProtKB-KW"/>
</dbReference>
<dbReference type="PANTHER" id="PTHR11106:SF121">
    <property type="entry name" value="ADP-RIBOSE 1''-PHOSPHATE PHOSPHATASE"/>
    <property type="match status" value="1"/>
</dbReference>
<dbReference type="PANTHER" id="PTHR11106">
    <property type="entry name" value="GANGLIOSIDE INDUCED DIFFERENTIATION ASSOCIATED PROTEIN 2-RELATED"/>
    <property type="match status" value="1"/>
</dbReference>
<keyword evidence="4 7" id="KW-0862">Zinc</keyword>
<evidence type="ECO:0000259" key="8">
    <source>
        <dbReference type="PROSITE" id="PS50305"/>
    </source>
</evidence>
<evidence type="ECO:0000256" key="1">
    <source>
        <dbReference type="ARBA" id="ARBA00001947"/>
    </source>
</evidence>
<comment type="caution">
    <text evidence="7">Lacks conserved residue(s) required for the propagation of feature annotation.</text>
</comment>
<evidence type="ECO:0000313" key="11">
    <source>
        <dbReference type="Proteomes" id="UP000824596"/>
    </source>
</evidence>
<keyword evidence="3" id="KW-0378">Hydrolase</keyword>
<dbReference type="PROSITE" id="PS51154">
    <property type="entry name" value="MACRO"/>
    <property type="match status" value="1"/>
</dbReference>
<evidence type="ECO:0000256" key="2">
    <source>
        <dbReference type="ARBA" id="ARBA00022723"/>
    </source>
</evidence>
<accession>A0A9P8N708</accession>
<sequence>MPRTQDILVQVLDHAQCSEEPCERRLPRHKLQKRLDRVDEAGQRQLLQQMLCLRHPDPLLPAGLLDDIDLALRKWMSQRLLTRAETIKPALFFARDGTVSVWKGDLTALANVTVIANAANYRAIGCFQPSHRCIDNAIHTWAGPRLRDDCYALMAARGRDLDPGECIVTRGHCLPAAHVVHVLGPQLAPGGKPEPRHEEQLAQCYRSVLEAAETLPAGADGRKRVALCGISTGLFAFPARHAAEIAVRTVAAWLHDHLQTTVTDVIFNTFTDTDHGIYQDILSSALPTWRRSTASSPNPSAVVECESMVHARQWLNSADAVVVSAGAGLSAADGLDYTSTALFTKEFPGFLKYGFRTLYSVFGYSGWPTEQDRWGYFATHLGLVKSWPPSPMYQGLISWLDKLGPDAHVRTSNADGLFVANGWAPEKLSTPQGSYSVLQCLSNCHPDSAEPSEPWLKAAQQSLDPRTQRLTDPGRVPRCRRCDGMMGICVRADHRFNDAPFKDGERRWKEFKERMRANGKDVVILELGVGSSTPGVLRWPNEDWARSSEGRVKLVRVAMGPESAAPSDLEEEGLAASINGDIAAAIGQLLSRSTAVQ</sequence>
<feature type="binding site" evidence="7">
    <location>
        <position position="440"/>
    </location>
    <ligand>
        <name>Zn(2+)</name>
        <dbReference type="ChEBI" id="CHEBI:29105"/>
    </ligand>
</feature>
<evidence type="ECO:0000259" key="9">
    <source>
        <dbReference type="PROSITE" id="PS51154"/>
    </source>
</evidence>
<evidence type="ECO:0000256" key="7">
    <source>
        <dbReference type="PROSITE-ProRule" id="PRU00236"/>
    </source>
</evidence>
<dbReference type="RefSeq" id="XP_044723315.1">
    <property type="nucleotide sequence ID" value="XM_044862289.1"/>
</dbReference>
<organism evidence="10 11">
    <name type="scientific">Hirsutella rhossiliensis</name>
    <dbReference type="NCBI Taxonomy" id="111463"/>
    <lineage>
        <taxon>Eukaryota</taxon>
        <taxon>Fungi</taxon>
        <taxon>Dikarya</taxon>
        <taxon>Ascomycota</taxon>
        <taxon>Pezizomycotina</taxon>
        <taxon>Sordariomycetes</taxon>
        <taxon>Hypocreomycetidae</taxon>
        <taxon>Hypocreales</taxon>
        <taxon>Ophiocordycipitaceae</taxon>
        <taxon>Hirsutella</taxon>
    </lineage>
</organism>
<dbReference type="AlphaFoldDB" id="A0A9P8N708"/>
<dbReference type="OrthoDB" id="6077599at2759"/>
<keyword evidence="5" id="KW-0520">NAD</keyword>
<dbReference type="Gene3D" id="3.40.50.1220">
    <property type="entry name" value="TPP-binding domain"/>
    <property type="match status" value="1"/>
</dbReference>
<keyword evidence="2 7" id="KW-0479">Metal-binding</keyword>
<dbReference type="SUPFAM" id="SSF52949">
    <property type="entry name" value="Macro domain-like"/>
    <property type="match status" value="1"/>
</dbReference>
<comment type="cofactor">
    <cofactor evidence="1">
        <name>Zn(2+)</name>
        <dbReference type="ChEBI" id="CHEBI:29105"/>
    </cofactor>
</comment>
<dbReference type="PROSITE" id="PS50305">
    <property type="entry name" value="SIRTUIN"/>
    <property type="match status" value="1"/>
</dbReference>
<dbReference type="Gene3D" id="3.40.220.10">
    <property type="entry name" value="Leucine Aminopeptidase, subunit E, domain 1"/>
    <property type="match status" value="1"/>
</dbReference>
<feature type="binding site" evidence="7">
    <location>
        <position position="482"/>
    </location>
    <ligand>
        <name>Zn(2+)</name>
        <dbReference type="ChEBI" id="CHEBI:29105"/>
    </ligand>
</feature>
<dbReference type="InterPro" id="IPR002589">
    <property type="entry name" value="Macro_dom"/>
</dbReference>
<evidence type="ECO:0000256" key="4">
    <source>
        <dbReference type="ARBA" id="ARBA00022833"/>
    </source>
</evidence>
<feature type="domain" description="Deacetylase sirtuin-type" evidence="8">
    <location>
        <begin position="301"/>
        <end position="597"/>
    </location>
</feature>
<dbReference type="InterPro" id="IPR026590">
    <property type="entry name" value="Ssirtuin_cat_dom"/>
</dbReference>
<feature type="domain" description="Macro" evidence="9">
    <location>
        <begin position="86"/>
        <end position="286"/>
    </location>
</feature>
<keyword evidence="6" id="KW-0326">Glycosidase</keyword>
<dbReference type="GeneID" id="68352947"/>
<dbReference type="Pfam" id="PF01661">
    <property type="entry name" value="Macro"/>
    <property type="match status" value="1"/>
</dbReference>
<gene>
    <name evidence="10" type="ORF">HRG_03818</name>
</gene>
<feature type="binding site" evidence="7">
    <location>
        <position position="444"/>
    </location>
    <ligand>
        <name>Zn(2+)</name>
        <dbReference type="ChEBI" id="CHEBI:29105"/>
    </ligand>
</feature>
<protein>
    <submittedName>
        <fullName evidence="10">Macro domain-containing protein</fullName>
    </submittedName>
</protein>
<dbReference type="Proteomes" id="UP000824596">
    <property type="component" value="Unassembled WGS sequence"/>
</dbReference>